<sequence length="238" mass="26515">MAAAGPTLTFMYGTLKRTEANHQVLYSRDPAGVTFLGEGRTVDLFPLVVTTPFNIPFLLHKENTGKVSYSGGGRRGAELGPVPASGDHALQHPVPVAQGEHWEGELSHRGGWVEEGRSLDLYPLVVTTPFNIPFLLHKENTGKVSKATLELLDEFEGHPDFYERRKVKAELLTDASGRCVEKSAKQVDVWLYCLPRFKESLLDLPHLSTYRGDGVVAPEYKTYQPDVDGRLDKYLHEL</sequence>
<dbReference type="Pfam" id="PF06094">
    <property type="entry name" value="GGACT"/>
    <property type="match status" value="1"/>
</dbReference>
<dbReference type="OrthoDB" id="113620at2759"/>
<dbReference type="GO" id="GO:0061929">
    <property type="term" value="F:gamma-glutamylaminecyclotransferase activity"/>
    <property type="evidence" value="ECO:0007669"/>
    <property type="project" value="InterPro"/>
</dbReference>
<evidence type="ECO:0000313" key="6">
    <source>
        <dbReference type="Proteomes" id="UP000271974"/>
    </source>
</evidence>
<gene>
    <name evidence="5" type="ORF">EGW08_001924</name>
</gene>
<protein>
    <recommendedName>
        <fullName evidence="3">Gamma-glutamylcyclotransferase family protein</fullName>
    </recommendedName>
</protein>
<dbReference type="InterPro" id="IPR009288">
    <property type="entry name" value="AIG2-like_dom"/>
</dbReference>
<dbReference type="InterPro" id="IPR013024">
    <property type="entry name" value="GGCT-like"/>
</dbReference>
<keyword evidence="6" id="KW-1185">Reference proteome</keyword>
<dbReference type="PANTHER" id="PTHR12510:SF4">
    <property type="entry name" value="GAMMA-GLUTAMYLAMINECYCLOTRANSFERASE"/>
    <property type="match status" value="1"/>
</dbReference>
<evidence type="ECO:0000256" key="1">
    <source>
        <dbReference type="ARBA" id="ARBA00008861"/>
    </source>
</evidence>
<dbReference type="InterPro" id="IPR036568">
    <property type="entry name" value="GGCT-like_sf"/>
</dbReference>
<dbReference type="SUPFAM" id="SSF110857">
    <property type="entry name" value="Gamma-glutamyl cyclotransferase-like"/>
    <property type="match status" value="2"/>
</dbReference>
<dbReference type="PANTHER" id="PTHR12510">
    <property type="entry name" value="TROPONIN C-AKIN-1 PROTEIN"/>
    <property type="match status" value="1"/>
</dbReference>
<organism evidence="5 6">
    <name type="scientific">Elysia chlorotica</name>
    <name type="common">Eastern emerald elysia</name>
    <name type="synonym">Sea slug</name>
    <dbReference type="NCBI Taxonomy" id="188477"/>
    <lineage>
        <taxon>Eukaryota</taxon>
        <taxon>Metazoa</taxon>
        <taxon>Spiralia</taxon>
        <taxon>Lophotrochozoa</taxon>
        <taxon>Mollusca</taxon>
        <taxon>Gastropoda</taxon>
        <taxon>Heterobranchia</taxon>
        <taxon>Euthyneura</taxon>
        <taxon>Panpulmonata</taxon>
        <taxon>Sacoglossa</taxon>
        <taxon>Placobranchoidea</taxon>
        <taxon>Plakobranchidae</taxon>
        <taxon>Elysia</taxon>
    </lineage>
</organism>
<dbReference type="InterPro" id="IPR039126">
    <property type="entry name" value="GGACT"/>
</dbReference>
<proteinExistence type="inferred from homology"/>
<dbReference type="STRING" id="188477.A0A433U973"/>
<reference evidence="5 6" key="1">
    <citation type="submission" date="2019-01" db="EMBL/GenBank/DDBJ databases">
        <title>A draft genome assembly of the solar-powered sea slug Elysia chlorotica.</title>
        <authorList>
            <person name="Cai H."/>
            <person name="Li Q."/>
            <person name="Fang X."/>
            <person name="Li J."/>
            <person name="Curtis N.E."/>
            <person name="Altenburger A."/>
            <person name="Shibata T."/>
            <person name="Feng M."/>
            <person name="Maeda T."/>
            <person name="Schwartz J.A."/>
            <person name="Shigenobu S."/>
            <person name="Lundholm N."/>
            <person name="Nishiyama T."/>
            <person name="Yang H."/>
            <person name="Hasebe M."/>
            <person name="Li S."/>
            <person name="Pierce S.K."/>
            <person name="Wang J."/>
        </authorList>
    </citation>
    <scope>NUCLEOTIDE SEQUENCE [LARGE SCALE GENOMIC DNA]</scope>
    <source>
        <strain evidence="5">EC2010</strain>
        <tissue evidence="5">Whole organism of an adult</tissue>
    </source>
</reference>
<feature type="domain" description="Gamma-glutamylcyclotransferase AIG2-like" evidence="4">
    <location>
        <begin position="113"/>
        <end position="201"/>
    </location>
</feature>
<evidence type="ECO:0000256" key="3">
    <source>
        <dbReference type="RuleBase" id="RU367036"/>
    </source>
</evidence>
<comment type="caution">
    <text evidence="5">The sequence shown here is derived from an EMBL/GenBank/DDBJ whole genome shotgun (WGS) entry which is preliminary data.</text>
</comment>
<dbReference type="EMBL" id="RQTK01000035">
    <property type="protein sequence ID" value="RUS90326.1"/>
    <property type="molecule type" value="Genomic_DNA"/>
</dbReference>
<evidence type="ECO:0000259" key="4">
    <source>
        <dbReference type="Pfam" id="PF06094"/>
    </source>
</evidence>
<evidence type="ECO:0000313" key="5">
    <source>
        <dbReference type="EMBL" id="RUS90326.1"/>
    </source>
</evidence>
<dbReference type="GO" id="GO:0005829">
    <property type="term" value="C:cytosol"/>
    <property type="evidence" value="ECO:0007669"/>
    <property type="project" value="TreeGrafter"/>
</dbReference>
<dbReference type="CDD" id="cd06661">
    <property type="entry name" value="GGCT_like"/>
    <property type="match status" value="1"/>
</dbReference>
<name>A0A433U973_ELYCH</name>
<evidence type="ECO:0000256" key="2">
    <source>
        <dbReference type="PIRSR" id="PIRSR639126-1"/>
    </source>
</evidence>
<comment type="similarity">
    <text evidence="1 3">Belongs to the gamma-glutamylcyclotransferase family.</text>
</comment>
<dbReference type="AlphaFoldDB" id="A0A433U973"/>
<dbReference type="Proteomes" id="UP000271974">
    <property type="component" value="Unassembled WGS sequence"/>
</dbReference>
<dbReference type="Gene3D" id="3.10.490.10">
    <property type="entry name" value="Gamma-glutamyl cyclotransferase-like"/>
    <property type="match status" value="2"/>
</dbReference>
<accession>A0A433U973</accession>
<feature type="active site" description="Proton acceptor" evidence="2">
    <location>
        <position position="156"/>
    </location>
</feature>